<feature type="region of interest" description="Disordered" evidence="1">
    <location>
        <begin position="277"/>
        <end position="353"/>
    </location>
</feature>
<reference evidence="2" key="1">
    <citation type="submission" date="2023-03" db="EMBL/GenBank/DDBJ databases">
        <title>Mating type loci evolution in Malassezia.</title>
        <authorList>
            <person name="Coelho M.A."/>
        </authorList>
    </citation>
    <scope>NUCLEOTIDE SEQUENCE</scope>
    <source>
        <strain evidence="2">CBS 11721</strain>
    </source>
</reference>
<evidence type="ECO:0000313" key="3">
    <source>
        <dbReference type="Proteomes" id="UP001219933"/>
    </source>
</evidence>
<dbReference type="AlphaFoldDB" id="A0AAF0J747"/>
<gene>
    <name evidence="2" type="ORF">MCUN1_002731</name>
</gene>
<dbReference type="SUPFAM" id="SSF52799">
    <property type="entry name" value="(Phosphotyrosine protein) phosphatases II"/>
    <property type="match status" value="1"/>
</dbReference>
<dbReference type="Gene3D" id="3.90.190.10">
    <property type="entry name" value="Protein tyrosine phosphatase superfamily"/>
    <property type="match status" value="1"/>
</dbReference>
<dbReference type="Proteomes" id="UP001219933">
    <property type="component" value="Chromosome 4"/>
</dbReference>
<proteinExistence type="predicted"/>
<dbReference type="InterPro" id="IPR029021">
    <property type="entry name" value="Prot-tyrosine_phosphatase-like"/>
</dbReference>
<evidence type="ECO:0000256" key="1">
    <source>
        <dbReference type="SAM" id="MobiDB-lite"/>
    </source>
</evidence>
<keyword evidence="3" id="KW-1185">Reference proteome</keyword>
<sequence>MSRLPLTPPIRFGTVAFPVPGADLDWDSESDEERHVAAFTECLYRGAYPKQRNLRFLQTLHLRTIVSLTPKPIDSDPVFAQWAREQNGGAGIRLVHIRTEKPKEDSGGLSREGAARAIAVTLDRENLPLYIHCLDGIEATSTFVACLRRLQGWSDVGVREEFARGLYVATTRIGGAPFDVPKHLAQFVERFGQPDGVRLPPWSRIPCWLWPMPSISHPDLASAVQHTSIKLHFEPERPNAGRSSLRGVVWSTAAHRSNSSSWLSHSEISDYSSVGHISEAEHEPSSKEDPNVPDITGPSTDLRTPRARPTYVDGDIPPLSQMREPRVAEDESLEDIQTPLVKPSDTRIPTNNLDVLDLDDDAEAEADTELDEEELDDDYLDEEEDVRRLEALDLEGF</sequence>
<evidence type="ECO:0000313" key="2">
    <source>
        <dbReference type="EMBL" id="WFD35863.1"/>
    </source>
</evidence>
<evidence type="ECO:0008006" key="4">
    <source>
        <dbReference type="Google" id="ProtNLM"/>
    </source>
</evidence>
<accession>A0AAF0J747</accession>
<name>A0AAF0J747_9BASI</name>
<dbReference type="Pfam" id="PF03162">
    <property type="entry name" value="Y_phosphatase2"/>
    <property type="match status" value="1"/>
</dbReference>
<feature type="region of interest" description="Disordered" evidence="1">
    <location>
        <begin position="364"/>
        <end position="383"/>
    </location>
</feature>
<protein>
    <recommendedName>
        <fullName evidence="4">Protein-tyrosine-phosphatase</fullName>
    </recommendedName>
</protein>
<dbReference type="EMBL" id="CP119880">
    <property type="protein sequence ID" value="WFD35863.1"/>
    <property type="molecule type" value="Genomic_DNA"/>
</dbReference>
<dbReference type="PANTHER" id="PTHR31126">
    <property type="entry name" value="TYROSINE-PROTEIN PHOSPHATASE"/>
    <property type="match status" value="1"/>
</dbReference>
<feature type="compositionally biased region" description="Basic and acidic residues" evidence="1">
    <location>
        <begin position="278"/>
        <end position="290"/>
    </location>
</feature>
<dbReference type="GO" id="GO:0016791">
    <property type="term" value="F:phosphatase activity"/>
    <property type="evidence" value="ECO:0007669"/>
    <property type="project" value="TreeGrafter"/>
</dbReference>
<organism evidence="2 3">
    <name type="scientific">Malassezia cuniculi</name>
    <dbReference type="NCBI Taxonomy" id="948313"/>
    <lineage>
        <taxon>Eukaryota</taxon>
        <taxon>Fungi</taxon>
        <taxon>Dikarya</taxon>
        <taxon>Basidiomycota</taxon>
        <taxon>Ustilaginomycotina</taxon>
        <taxon>Malasseziomycetes</taxon>
        <taxon>Malasseziales</taxon>
        <taxon>Malasseziaceae</taxon>
        <taxon>Malassezia</taxon>
    </lineage>
</organism>
<dbReference type="PANTHER" id="PTHR31126:SF14">
    <property type="entry name" value="TYROSINE-PROTEIN PHOSPHATASE OCA6-RELATED"/>
    <property type="match status" value="1"/>
</dbReference>
<dbReference type="InterPro" id="IPR004861">
    <property type="entry name" value="Siw14-like"/>
</dbReference>